<dbReference type="Pfam" id="PF10974">
    <property type="entry name" value="DUF2804"/>
    <property type="match status" value="1"/>
</dbReference>
<proteinExistence type="predicted"/>
<dbReference type="PANTHER" id="PTHR35868:SF4">
    <property type="entry name" value="DUF2804 DOMAIN-CONTAINING PROTEIN"/>
    <property type="match status" value="1"/>
</dbReference>
<protein>
    <submittedName>
        <fullName evidence="1">Uncharacterized protein DUF2804</fullName>
    </submittedName>
</protein>
<sequence>MWRDLPAGLPPAPDAVVRGGEALVGRYQGRVPRIDWSGLNAARQHSALWRWAHHKRWQYVGIATPELFIGVAVVDLGWCMTAFAYVFHRFRQRLIADWDQDGLPGLSGRVNNAPLDGMDTAFRGPGAAITLQHLAGDVLALRVRAANLVLRADLDLVSAPPVMVAVGPIEGGAMHSTHKTSAMSVRGELDVDGLRWDLSDAHACLDSSNGLLARETAWRWASAHRPGLGFNLQQGYFGNMENTLWLDGEIIPLGAADFQFDAQQPLAPWTLRTDDGLLDLRFEPQGARCADRDLGVAASRYIQPVGIFSGEVRRTRHGPSRAVEGLLGVTEDHRSVW</sequence>
<evidence type="ECO:0000313" key="1">
    <source>
        <dbReference type="EMBL" id="TDP85912.1"/>
    </source>
</evidence>
<name>A0A4R6RHV4_9BURK</name>
<organism evidence="1 2">
    <name type="scientific">Aquabacterium commune</name>
    <dbReference type="NCBI Taxonomy" id="70586"/>
    <lineage>
        <taxon>Bacteria</taxon>
        <taxon>Pseudomonadati</taxon>
        <taxon>Pseudomonadota</taxon>
        <taxon>Betaproteobacteria</taxon>
        <taxon>Burkholderiales</taxon>
        <taxon>Aquabacterium</taxon>
    </lineage>
</organism>
<keyword evidence="2" id="KW-1185">Reference proteome</keyword>
<evidence type="ECO:0000313" key="2">
    <source>
        <dbReference type="Proteomes" id="UP000294593"/>
    </source>
</evidence>
<dbReference type="OrthoDB" id="5413160at2"/>
<dbReference type="InterPro" id="IPR021243">
    <property type="entry name" value="DUF2804"/>
</dbReference>
<gene>
    <name evidence="1" type="ORF">EV672_102262</name>
</gene>
<accession>A0A4R6RHV4</accession>
<reference evidence="1 2" key="1">
    <citation type="submission" date="2019-03" db="EMBL/GenBank/DDBJ databases">
        <title>Genomic Encyclopedia of Type Strains, Phase IV (KMG-IV): sequencing the most valuable type-strain genomes for metagenomic binning, comparative biology and taxonomic classification.</title>
        <authorList>
            <person name="Goeker M."/>
        </authorList>
    </citation>
    <scope>NUCLEOTIDE SEQUENCE [LARGE SCALE GENOMIC DNA]</scope>
    <source>
        <strain evidence="1 2">DSM 11901</strain>
    </source>
</reference>
<dbReference type="EMBL" id="SNXW01000002">
    <property type="protein sequence ID" value="TDP85912.1"/>
    <property type="molecule type" value="Genomic_DNA"/>
</dbReference>
<dbReference type="RefSeq" id="WP_133606931.1">
    <property type="nucleotide sequence ID" value="NZ_SNXW01000002.1"/>
</dbReference>
<dbReference type="PANTHER" id="PTHR35868">
    <property type="entry name" value="DUF2804 DOMAIN-CONTAINING PROTEIN-RELATED"/>
    <property type="match status" value="1"/>
</dbReference>
<dbReference type="AlphaFoldDB" id="A0A4R6RHV4"/>
<comment type="caution">
    <text evidence="1">The sequence shown here is derived from an EMBL/GenBank/DDBJ whole genome shotgun (WGS) entry which is preliminary data.</text>
</comment>
<dbReference type="Proteomes" id="UP000294593">
    <property type="component" value="Unassembled WGS sequence"/>
</dbReference>